<evidence type="ECO:0000256" key="3">
    <source>
        <dbReference type="ARBA" id="ARBA00022723"/>
    </source>
</evidence>
<dbReference type="KEGG" id="pfy:PFICI_14049"/>
<keyword evidence="6" id="KW-0186">Copper</keyword>
<dbReference type="RefSeq" id="XP_007840821.1">
    <property type="nucleotide sequence ID" value="XM_007842630.1"/>
</dbReference>
<keyword evidence="11" id="KW-1185">Reference proteome</keyword>
<organism evidence="10 11">
    <name type="scientific">Pestalotiopsis fici (strain W106-1 / CGMCC3.15140)</name>
    <dbReference type="NCBI Taxonomy" id="1229662"/>
    <lineage>
        <taxon>Eukaryota</taxon>
        <taxon>Fungi</taxon>
        <taxon>Dikarya</taxon>
        <taxon>Ascomycota</taxon>
        <taxon>Pezizomycotina</taxon>
        <taxon>Sordariomycetes</taxon>
        <taxon>Xylariomycetidae</taxon>
        <taxon>Amphisphaeriales</taxon>
        <taxon>Sporocadaceae</taxon>
        <taxon>Pestalotiopsis</taxon>
    </lineage>
</organism>
<evidence type="ECO:0008006" key="12">
    <source>
        <dbReference type="Google" id="ProtNLM"/>
    </source>
</evidence>
<dbReference type="Pfam" id="PF07732">
    <property type="entry name" value="Cu-oxidase_3"/>
    <property type="match status" value="1"/>
</dbReference>
<comment type="similarity">
    <text evidence="2">Belongs to the multicopper oxidase family.</text>
</comment>
<evidence type="ECO:0000256" key="5">
    <source>
        <dbReference type="ARBA" id="ARBA00023002"/>
    </source>
</evidence>
<feature type="domain" description="Plastocyanin-like" evidence="7">
    <location>
        <begin position="204"/>
        <end position="360"/>
    </location>
</feature>
<evidence type="ECO:0000256" key="2">
    <source>
        <dbReference type="ARBA" id="ARBA00010609"/>
    </source>
</evidence>
<dbReference type="SUPFAM" id="SSF49503">
    <property type="entry name" value="Cupredoxins"/>
    <property type="match status" value="3"/>
</dbReference>
<dbReference type="Gene3D" id="2.60.40.420">
    <property type="entry name" value="Cupredoxins - blue copper proteins"/>
    <property type="match status" value="3"/>
</dbReference>
<dbReference type="CDD" id="cd13854">
    <property type="entry name" value="CuRO_1_MaLCC_like"/>
    <property type="match status" value="1"/>
</dbReference>
<accession>W3WJY6</accession>
<gene>
    <name evidence="10" type="ORF">PFICI_14049</name>
</gene>
<evidence type="ECO:0000259" key="9">
    <source>
        <dbReference type="Pfam" id="PF07732"/>
    </source>
</evidence>
<feature type="domain" description="Plastocyanin-like" evidence="8">
    <location>
        <begin position="431"/>
        <end position="553"/>
    </location>
</feature>
<evidence type="ECO:0000313" key="10">
    <source>
        <dbReference type="EMBL" id="ETS74183.1"/>
    </source>
</evidence>
<keyword evidence="4" id="KW-0677">Repeat</keyword>
<evidence type="ECO:0000313" key="11">
    <source>
        <dbReference type="Proteomes" id="UP000030651"/>
    </source>
</evidence>
<dbReference type="OrthoDB" id="2121828at2759"/>
<evidence type="ECO:0000256" key="1">
    <source>
        <dbReference type="ARBA" id="ARBA00005179"/>
    </source>
</evidence>
<sequence>MDFFRGCNAGGLVGELSSNLQNGKSLWGTSANPYLPSWIQDNGISSQRSPWGDLSSFDNPYYAAPDTGMTRYYDWTITRDYIQPDGYNKSVILVNEQFPGPLLEANWGDWIEVTVTNNIEEVDEGTTIHWHGMLQESTPFMDGTPGVSQCPIAPGSTFTYRFRAHLYGSSWYHSHYSAQYSGGLFGPIVIYGPLNAPYDLDVGPISVGDWWHDQYFEVVENIMAPNFTGRSFSDNNLIQGKNNFDCAGIAANDTTNCTSNAGVANFHFQSGKIHRLRFYNSGSQGIQRISIDEHTMSVVANDFVEIEPYNTTVVTLGVGQRVDVLVTANAGASDSSFWLRANLTSCSGANQPNAAAAILYEDADADVMPTSTPWDVPDPGNCANDVLENTVPLYPIPLPEATFTQHLNINTTVNETGHFLWTFGGVSARVDFNNPTLLQVMDGNLTFEEDLNVINYGSNSSVRLIINNPLPAPHPIHAHGLNMYILADGDGDFTDQALVRTDNPMRRDVQNVRPFGHIVLQIETSNPGAWPFHCHIAWHASAGFFAQMVFQPDQIPDIELPDSIREGCDAWNAWTSGAEPNQIDSGL</sequence>
<dbReference type="InterPro" id="IPR011706">
    <property type="entry name" value="Cu-oxidase_C"/>
</dbReference>
<dbReference type="Pfam" id="PF07731">
    <property type="entry name" value="Cu-oxidase_2"/>
    <property type="match status" value="1"/>
</dbReference>
<dbReference type="eggNOG" id="KOG1263">
    <property type="taxonomic scope" value="Eukaryota"/>
</dbReference>
<dbReference type="Pfam" id="PF00394">
    <property type="entry name" value="Cu-oxidase"/>
    <property type="match status" value="1"/>
</dbReference>
<dbReference type="InParanoid" id="W3WJY6"/>
<evidence type="ECO:0000256" key="6">
    <source>
        <dbReference type="ARBA" id="ARBA00023008"/>
    </source>
</evidence>
<keyword evidence="3" id="KW-0479">Metal-binding</keyword>
<dbReference type="InterPro" id="IPR001117">
    <property type="entry name" value="Cu-oxidase_2nd"/>
</dbReference>
<dbReference type="PANTHER" id="PTHR11709:SF145">
    <property type="entry name" value="LCC1"/>
    <property type="match status" value="1"/>
</dbReference>
<dbReference type="HOGENOM" id="CLU_006504_3_1_1"/>
<dbReference type="GO" id="GO:0016491">
    <property type="term" value="F:oxidoreductase activity"/>
    <property type="evidence" value="ECO:0007669"/>
    <property type="project" value="UniProtKB-KW"/>
</dbReference>
<name>W3WJY6_PESFW</name>
<dbReference type="AlphaFoldDB" id="W3WJY6"/>
<dbReference type="Proteomes" id="UP000030651">
    <property type="component" value="Unassembled WGS sequence"/>
</dbReference>
<dbReference type="PANTHER" id="PTHR11709">
    <property type="entry name" value="MULTI-COPPER OXIDASE"/>
    <property type="match status" value="1"/>
</dbReference>
<dbReference type="EMBL" id="KI912120">
    <property type="protein sequence ID" value="ETS74183.1"/>
    <property type="molecule type" value="Genomic_DNA"/>
</dbReference>
<dbReference type="GO" id="GO:0005507">
    <property type="term" value="F:copper ion binding"/>
    <property type="evidence" value="ECO:0007669"/>
    <property type="project" value="InterPro"/>
</dbReference>
<dbReference type="InterPro" id="IPR011707">
    <property type="entry name" value="Cu-oxidase-like_N"/>
</dbReference>
<keyword evidence="5" id="KW-0560">Oxidoreductase</keyword>
<dbReference type="CDD" id="cd13901">
    <property type="entry name" value="CuRO_3_MaLCC_like"/>
    <property type="match status" value="1"/>
</dbReference>
<evidence type="ECO:0000256" key="4">
    <source>
        <dbReference type="ARBA" id="ARBA00022737"/>
    </source>
</evidence>
<dbReference type="FunFam" id="2.60.40.420:FF:000021">
    <property type="entry name" value="Extracellular dihydrogeodin oxidase/laccase"/>
    <property type="match status" value="1"/>
</dbReference>
<proteinExistence type="inferred from homology"/>
<evidence type="ECO:0000259" key="7">
    <source>
        <dbReference type="Pfam" id="PF00394"/>
    </source>
</evidence>
<dbReference type="InterPro" id="IPR045087">
    <property type="entry name" value="Cu-oxidase_fam"/>
</dbReference>
<dbReference type="GeneID" id="19279062"/>
<reference evidence="11" key="1">
    <citation type="journal article" date="2015" name="BMC Genomics">
        <title>Genomic and transcriptomic analysis of the endophytic fungus Pestalotiopsis fici reveals its lifestyle and high potential for synthesis of natural products.</title>
        <authorList>
            <person name="Wang X."/>
            <person name="Zhang X."/>
            <person name="Liu L."/>
            <person name="Xiang M."/>
            <person name="Wang W."/>
            <person name="Sun X."/>
            <person name="Che Y."/>
            <person name="Guo L."/>
            <person name="Liu G."/>
            <person name="Guo L."/>
            <person name="Wang C."/>
            <person name="Yin W.B."/>
            <person name="Stadler M."/>
            <person name="Zhang X."/>
            <person name="Liu X."/>
        </authorList>
    </citation>
    <scope>NUCLEOTIDE SEQUENCE [LARGE SCALE GENOMIC DNA]</scope>
    <source>
        <strain evidence="11">W106-1 / CGMCC3.15140</strain>
    </source>
</reference>
<evidence type="ECO:0000259" key="8">
    <source>
        <dbReference type="Pfam" id="PF07731"/>
    </source>
</evidence>
<protein>
    <recommendedName>
        <fullName evidence="12">Multicopper oxidase</fullName>
    </recommendedName>
</protein>
<dbReference type="OMA" id="DHSKMAM"/>
<feature type="domain" description="Plastocyanin-like" evidence="9">
    <location>
        <begin position="77"/>
        <end position="193"/>
    </location>
</feature>
<comment type="pathway">
    <text evidence="1">Secondary metabolite biosynthesis.</text>
</comment>
<dbReference type="InterPro" id="IPR008972">
    <property type="entry name" value="Cupredoxin"/>
</dbReference>